<evidence type="ECO:0007829" key="3">
    <source>
        <dbReference type="PDB" id="4CV7"/>
    </source>
</evidence>
<dbReference type="Pfam" id="PF05526">
    <property type="entry name" value="R_equi_Vir"/>
    <property type="match status" value="1"/>
</dbReference>
<keyword evidence="1" id="KW-0732">Signal</keyword>
<dbReference type="SMR" id="B4F366"/>
<gene>
    <name evidence="2" type="ORF">pVAPB_vapB</name>
</gene>
<dbReference type="PIRSF" id="PIRSF009221">
    <property type="entry name" value="R_equi_Vir"/>
    <property type="match status" value="1"/>
</dbReference>
<evidence type="ECO:0007829" key="4">
    <source>
        <dbReference type="PDB" id="7B1Z"/>
    </source>
</evidence>
<dbReference type="EvolutionaryTrace" id="B4F366"/>
<dbReference type="PDB" id="7B1Z">
    <property type="method" value="X-ray"/>
    <property type="resolution" value="1.71 A"/>
    <property type="chains" value="A/B=85-197"/>
</dbReference>
<feature type="chain" id="PRO_5002804697" evidence="1">
    <location>
        <begin position="35"/>
        <end position="197"/>
    </location>
</feature>
<dbReference type="RefSeq" id="WP_012532617.1">
    <property type="nucleotide sequence ID" value="NC_011150.1"/>
</dbReference>
<reference evidence="2" key="1">
    <citation type="journal article" date="2008" name="J. Bacteriol.">
        <title>Evolution of the Rhodococcus equi vap pathogenicity island seen through comparison of host-associated vapA and vapB virulence plasmids.</title>
        <authorList>
            <person name="Letek M."/>
            <person name="Ocampo-Sosa A.A."/>
            <person name="Sanders M."/>
            <person name="Fogarty U."/>
            <person name="Buckley T."/>
            <person name="Leadon D.P."/>
            <person name="Gonzalez P."/>
            <person name="Scortti M."/>
            <person name="Meijer W.G."/>
            <person name="Parkhill J."/>
            <person name="Bentley S."/>
            <person name="Vazquez-Boland J.A."/>
        </authorList>
    </citation>
    <scope>NUCLEOTIDE SEQUENCE [LARGE SCALE GENOMIC DNA]</scope>
    <source>
        <strain evidence="2">PAM1593</strain>
        <plasmid evidence="2">pVAPB1593</plasmid>
    </source>
</reference>
<dbReference type="InterPro" id="IPR008810">
    <property type="entry name" value="R_equi_Vir"/>
</dbReference>
<dbReference type="AlphaFoldDB" id="B4F366"/>
<reference evidence="4" key="3">
    <citation type="journal article" date="2021" name="Acta Crystallogr. F Struct. Biol. Commun.">
        <title>Conformational changes of loops highlight a potential binding site in Rhodococcus equi VapB.</title>
        <authorList>
            <person name="Geerds C."/>
            <person name="Haas A."/>
            <person name="Niemann H.H."/>
        </authorList>
    </citation>
    <scope>X-RAY CRYSTALLOGRAPHY (1.71 ANGSTROMS) OF 85-197</scope>
</reference>
<dbReference type="PDBsum" id="4CV7"/>
<geneLocation type="plasmid" evidence="2">
    <name>pVAPB1593</name>
</geneLocation>
<protein>
    <submittedName>
        <fullName evidence="2">Virulence associated protein VapB</fullName>
    </submittedName>
</protein>
<evidence type="ECO:0000313" key="2">
    <source>
        <dbReference type="EMBL" id="CAQ30339.1"/>
    </source>
</evidence>
<organism evidence="2">
    <name type="scientific">Rhodococcus hoagii</name>
    <name type="common">Corynebacterium equii</name>
    <dbReference type="NCBI Taxonomy" id="43767"/>
    <lineage>
        <taxon>Bacteria</taxon>
        <taxon>Bacillati</taxon>
        <taxon>Actinomycetota</taxon>
        <taxon>Actinomycetes</taxon>
        <taxon>Mycobacteriales</taxon>
        <taxon>Nocardiaceae</taxon>
        <taxon>Prescottella</taxon>
    </lineage>
</organism>
<dbReference type="PDB" id="4CV7">
    <property type="method" value="X-ray"/>
    <property type="resolution" value="1.40 A"/>
    <property type="chains" value="A=85-197"/>
</dbReference>
<dbReference type="InterPro" id="IPR038625">
    <property type="entry name" value="R_equi_Vir_sf"/>
</dbReference>
<keyword evidence="3 4" id="KW-0002">3D-structure</keyword>
<reference evidence="3" key="2">
    <citation type="journal article" date="2014" name="Acta Crystallogr. F Struct. Biol. Commun.">
        <title>Structure of Rhodococcus equi virulence-associated protein B (VapB) reveals an eight-stranded antiparallel beta-barrel consisting of two Greek-key motifs.</title>
        <authorList>
            <person name="Geerds C."/>
            <person name="Wohlmann J."/>
            <person name="Haas A."/>
            <person name="Niemann H.H."/>
        </authorList>
    </citation>
    <scope>X-RAY CRYSTALLOGRAPHY (1.40 ANGSTROMS) OF 85-197</scope>
</reference>
<sequence>MMKALHKTVSRAIAAIATAAAAVLAVAPASVANAAVLDSGGGSALLKDGAGSGEVGSQAYDSSTVSSNLQKAETNGPVGLAGTAEQEQQYDVHGNVISAAVYQKFHVYGPEDMVFDGDAGGLTIPGAGAFWGTLFTSDLQRLYKDTVSFQYNALGTYLNINFFDSSGGFLGHIQAGAVSAVVGVGGGSGSWHNWEVA</sequence>
<feature type="signal peptide" evidence="1">
    <location>
        <begin position="1"/>
        <end position="34"/>
    </location>
</feature>
<dbReference type="EMBL" id="AM947676">
    <property type="protein sequence ID" value="CAQ30339.1"/>
    <property type="molecule type" value="Genomic_DNA"/>
</dbReference>
<evidence type="ECO:0000256" key="1">
    <source>
        <dbReference type="SAM" id="SignalP"/>
    </source>
</evidence>
<name>B4F366_RHOHA</name>
<dbReference type="Gene3D" id="2.40.128.480">
    <property type="entry name" value="Rhodococcus equi virulence-associated protein"/>
    <property type="match status" value="1"/>
</dbReference>
<keyword evidence="2" id="KW-0614">Plasmid</keyword>
<accession>B4F366</accession>
<proteinExistence type="evidence at protein level"/>